<dbReference type="Proteomes" id="UP000808349">
    <property type="component" value="Unassembled WGS sequence"/>
</dbReference>
<dbReference type="InterPro" id="IPR002550">
    <property type="entry name" value="CNNM"/>
</dbReference>
<dbReference type="EMBL" id="JADKFW010000010">
    <property type="protein sequence ID" value="MBK9718579.1"/>
    <property type="molecule type" value="Genomic_DNA"/>
</dbReference>
<dbReference type="InterPro" id="IPR016169">
    <property type="entry name" value="FAD-bd_PCMH_sub2"/>
</dbReference>
<keyword evidence="3 9" id="KW-0812">Transmembrane</keyword>
<dbReference type="Gene3D" id="3.10.580.10">
    <property type="entry name" value="CBS-domain"/>
    <property type="match status" value="1"/>
</dbReference>
<evidence type="ECO:0000256" key="5">
    <source>
        <dbReference type="ARBA" id="ARBA00022989"/>
    </source>
</evidence>
<feature type="transmembrane region" description="Helical" evidence="9">
    <location>
        <begin position="95"/>
        <end position="114"/>
    </location>
</feature>
<evidence type="ECO:0000256" key="6">
    <source>
        <dbReference type="ARBA" id="ARBA00023122"/>
    </source>
</evidence>
<feature type="domain" description="CBS" evidence="10">
    <location>
        <begin position="239"/>
        <end position="296"/>
    </location>
</feature>
<keyword evidence="6 8" id="KW-0129">CBS domain</keyword>
<evidence type="ECO:0000256" key="7">
    <source>
        <dbReference type="ARBA" id="ARBA00023136"/>
    </source>
</evidence>
<evidence type="ECO:0000256" key="9">
    <source>
        <dbReference type="SAM" id="Phobius"/>
    </source>
</evidence>
<dbReference type="SUPFAM" id="SSF54631">
    <property type="entry name" value="CBS-domain pair"/>
    <property type="match status" value="1"/>
</dbReference>
<keyword evidence="4" id="KW-0677">Repeat</keyword>
<evidence type="ECO:0000256" key="8">
    <source>
        <dbReference type="PROSITE-ProRule" id="PRU00703"/>
    </source>
</evidence>
<name>A0A9D7SCC0_9BACT</name>
<comment type="caution">
    <text evidence="11">The sequence shown here is derived from an EMBL/GenBank/DDBJ whole genome shotgun (WGS) entry which is preliminary data.</text>
</comment>
<dbReference type="SMART" id="SM01091">
    <property type="entry name" value="CorC_HlyC"/>
    <property type="match status" value="1"/>
</dbReference>
<dbReference type="PANTHER" id="PTHR43099">
    <property type="entry name" value="UPF0053 PROTEIN YRKA"/>
    <property type="match status" value="1"/>
</dbReference>
<evidence type="ECO:0000256" key="4">
    <source>
        <dbReference type="ARBA" id="ARBA00022737"/>
    </source>
</evidence>
<feature type="transmembrane region" description="Helical" evidence="9">
    <location>
        <begin position="33"/>
        <end position="53"/>
    </location>
</feature>
<evidence type="ECO:0000256" key="1">
    <source>
        <dbReference type="ARBA" id="ARBA00004651"/>
    </source>
</evidence>
<dbReference type="Pfam" id="PF03471">
    <property type="entry name" value="CorC_HlyC"/>
    <property type="match status" value="1"/>
</dbReference>
<dbReference type="GO" id="GO:0050660">
    <property type="term" value="F:flavin adenine dinucleotide binding"/>
    <property type="evidence" value="ECO:0007669"/>
    <property type="project" value="InterPro"/>
</dbReference>
<dbReference type="InterPro" id="IPR005170">
    <property type="entry name" value="Transptr-assoc_dom"/>
</dbReference>
<dbReference type="InterPro" id="IPR046342">
    <property type="entry name" value="CBS_dom_sf"/>
</dbReference>
<dbReference type="AlphaFoldDB" id="A0A9D7SCC0"/>
<organism evidence="11 12">
    <name type="scientific">Candidatus Defluviibacterium haderslevense</name>
    <dbReference type="NCBI Taxonomy" id="2981993"/>
    <lineage>
        <taxon>Bacteria</taxon>
        <taxon>Pseudomonadati</taxon>
        <taxon>Bacteroidota</taxon>
        <taxon>Saprospiria</taxon>
        <taxon>Saprospirales</taxon>
        <taxon>Saprospiraceae</taxon>
        <taxon>Candidatus Defluviibacterium</taxon>
    </lineage>
</organism>
<evidence type="ECO:0000259" key="10">
    <source>
        <dbReference type="PROSITE" id="PS51371"/>
    </source>
</evidence>
<dbReference type="PROSITE" id="PS51371">
    <property type="entry name" value="CBS"/>
    <property type="match status" value="1"/>
</dbReference>
<keyword evidence="2" id="KW-1003">Cell membrane</keyword>
<dbReference type="PANTHER" id="PTHR43099:SF5">
    <property type="entry name" value="HLYC_CORC FAMILY TRANSPORTER"/>
    <property type="match status" value="1"/>
</dbReference>
<evidence type="ECO:0000256" key="3">
    <source>
        <dbReference type="ARBA" id="ARBA00022692"/>
    </source>
</evidence>
<evidence type="ECO:0000256" key="2">
    <source>
        <dbReference type="ARBA" id="ARBA00022475"/>
    </source>
</evidence>
<reference evidence="11 12" key="1">
    <citation type="submission" date="2020-10" db="EMBL/GenBank/DDBJ databases">
        <title>Connecting structure to function with the recovery of over 1000 high-quality activated sludge metagenome-assembled genomes encoding full-length rRNA genes using long-read sequencing.</title>
        <authorList>
            <person name="Singleton C.M."/>
            <person name="Petriglieri F."/>
            <person name="Kristensen J.M."/>
            <person name="Kirkegaard R.H."/>
            <person name="Michaelsen T.Y."/>
            <person name="Andersen M.H."/>
            <person name="Karst S.M."/>
            <person name="Dueholm M.S."/>
            <person name="Nielsen P.H."/>
            <person name="Albertsen M."/>
        </authorList>
    </citation>
    <scope>NUCLEOTIDE SEQUENCE [LARGE SCALE GENOMIC DNA]</scope>
    <source>
        <strain evidence="11">Ribe_18-Q3-R11-54_BAT3C.373</strain>
    </source>
</reference>
<dbReference type="Pfam" id="PF01595">
    <property type="entry name" value="CNNM"/>
    <property type="match status" value="1"/>
</dbReference>
<keyword evidence="7 9" id="KW-0472">Membrane</keyword>
<dbReference type="InterPro" id="IPR044751">
    <property type="entry name" value="Ion_transp-like_CBS"/>
</dbReference>
<sequence length="383" mass="44243">MNIEIKKSRGSNSAHIIHHFFERPDDFIAVNQVGNNIALVTLSYLLANFFGPYLDFLSIEDGTKVVLSTILVTITILIIGEFLPKVLFRLYANELILIMAYPILFFNKILYVPAKTFSIISHFLIRKFISSAPDKVRYRFSNLDLEHYIDGSMKLSNDEIDADIFKNTLNLKQVRAKECMIPRNEIVHIDVNDTREDLVRLFADSNLSRIIVTEEDIDNVLGYIHHQQMFKDNKNIREMIMEMPYVPETLNVYDLMVRMNKLRLSIACVVDEFGGTSGIITFEDILEEIFGEIDDEHDKEDFIEQEISKNEYLFSGRLEINYLNNTYHLNLPEGEYHTLSGYLVTAAGIIPAQGIELFLDGYQFIFELVSDTKIETVRVIRLV</sequence>
<dbReference type="SUPFAM" id="SSF56176">
    <property type="entry name" value="FAD-binding/transporter-associated domain-like"/>
    <property type="match status" value="1"/>
</dbReference>
<evidence type="ECO:0000313" key="12">
    <source>
        <dbReference type="Proteomes" id="UP000808349"/>
    </source>
</evidence>
<keyword evidence="5 9" id="KW-1133">Transmembrane helix</keyword>
<evidence type="ECO:0000313" key="11">
    <source>
        <dbReference type="EMBL" id="MBK9718579.1"/>
    </source>
</evidence>
<comment type="subcellular location">
    <subcellularLocation>
        <location evidence="1">Cell membrane</location>
        <topology evidence="1">Multi-pass membrane protein</topology>
    </subcellularLocation>
</comment>
<dbReference type="InterPro" id="IPR000644">
    <property type="entry name" value="CBS_dom"/>
</dbReference>
<proteinExistence type="predicted"/>
<gene>
    <name evidence="11" type="ORF">IPO85_13910</name>
</gene>
<feature type="transmembrane region" description="Helical" evidence="9">
    <location>
        <begin position="65"/>
        <end position="83"/>
    </location>
</feature>
<protein>
    <submittedName>
        <fullName evidence="11">HlyC/CorC family transporter</fullName>
    </submittedName>
</protein>
<dbReference type="InterPro" id="IPR036318">
    <property type="entry name" value="FAD-bd_PCMH-like_sf"/>
</dbReference>
<dbReference type="InterPro" id="IPR051676">
    <property type="entry name" value="UPF0053_domain"/>
</dbReference>
<dbReference type="Gene3D" id="3.30.465.10">
    <property type="match status" value="1"/>
</dbReference>
<dbReference type="CDD" id="cd04590">
    <property type="entry name" value="CBS_pair_CorC_HlyC_assoc"/>
    <property type="match status" value="1"/>
</dbReference>
<dbReference type="Pfam" id="PF00571">
    <property type="entry name" value="CBS"/>
    <property type="match status" value="2"/>
</dbReference>
<accession>A0A9D7SCC0</accession>
<dbReference type="GO" id="GO:0005886">
    <property type="term" value="C:plasma membrane"/>
    <property type="evidence" value="ECO:0007669"/>
    <property type="project" value="UniProtKB-SubCell"/>
</dbReference>